<evidence type="ECO:0000259" key="2">
    <source>
        <dbReference type="Pfam" id="PF03831"/>
    </source>
</evidence>
<dbReference type="PANTHER" id="PTHR30305:SF3">
    <property type="entry name" value="PROTEIN YJDM"/>
    <property type="match status" value="1"/>
</dbReference>
<gene>
    <name evidence="4" type="primary">phnA</name>
    <name evidence="4" type="ORF">AWOD_I_1212</name>
</gene>
<proteinExistence type="inferred from homology"/>
<dbReference type="AlphaFoldDB" id="A0A090IKS3"/>
<protein>
    <submittedName>
        <fullName evidence="4">Protein PhnA</fullName>
    </submittedName>
</protein>
<dbReference type="Pfam" id="PF08274">
    <property type="entry name" value="Zn_Ribbon_YjdM"/>
    <property type="match status" value="1"/>
</dbReference>
<dbReference type="EMBL" id="LN554846">
    <property type="protein sequence ID" value="CED71296.1"/>
    <property type="molecule type" value="Genomic_DNA"/>
</dbReference>
<name>A0A090IKS3_9GAMM</name>
<dbReference type="SUPFAM" id="SSF82057">
    <property type="entry name" value="Prokaryotic SH3-related domain"/>
    <property type="match status" value="1"/>
</dbReference>
<dbReference type="InterPro" id="IPR013987">
    <property type="entry name" value="YjdM_N"/>
</dbReference>
<dbReference type="PATRIC" id="fig|80852.17.peg.1245"/>
<dbReference type="KEGG" id="awd:AWOD_I_1212"/>
<evidence type="ECO:0000313" key="5">
    <source>
        <dbReference type="Proteomes" id="UP000032427"/>
    </source>
</evidence>
<dbReference type="PANTHER" id="PTHR30305">
    <property type="entry name" value="PROTEIN YJDM-RELATED"/>
    <property type="match status" value="1"/>
</dbReference>
<feature type="domain" description="Protein YjdM N-terminal" evidence="3">
    <location>
        <begin position="20"/>
        <end position="49"/>
    </location>
</feature>
<feature type="domain" description="Protein YjdM C-terminal" evidence="2">
    <location>
        <begin position="60"/>
        <end position="128"/>
    </location>
</feature>
<dbReference type="STRING" id="80852.AWOD_I_1212"/>
<keyword evidence="5" id="KW-1185">Reference proteome</keyword>
<dbReference type="InterPro" id="IPR004624">
    <property type="entry name" value="YjdM"/>
</dbReference>
<reference evidence="5" key="1">
    <citation type="submission" date="2014-09" db="EMBL/GenBank/DDBJ databases">
        <authorList>
            <person name="Hjerde E."/>
        </authorList>
    </citation>
    <scope>NUCLEOTIDE SEQUENCE [LARGE SCALE GENOMIC DNA]</scope>
    <source>
        <strain evidence="5">06/09/139</strain>
    </source>
</reference>
<dbReference type="SUPFAM" id="SSF57783">
    <property type="entry name" value="Zinc beta-ribbon"/>
    <property type="match status" value="1"/>
</dbReference>
<sequence length="128" mass="14373">MMNNHYYIHKFTIEKNTPMSLPPCENCQSDFVYQDQNLLICPECAHEWDPSEALENIFVVKDANGTQLSEGDKLTLAKDLKIKGSSQVLKIGTKAVVKRIVEGKDHQLDCKVDGAGEMMVTAKFVKKV</sequence>
<evidence type="ECO:0000313" key="4">
    <source>
        <dbReference type="EMBL" id="CED71296.1"/>
    </source>
</evidence>
<evidence type="ECO:0000259" key="3">
    <source>
        <dbReference type="Pfam" id="PF08274"/>
    </source>
</evidence>
<evidence type="ECO:0000256" key="1">
    <source>
        <dbReference type="ARBA" id="ARBA00009248"/>
    </source>
</evidence>
<dbReference type="Pfam" id="PF03831">
    <property type="entry name" value="YjdM"/>
    <property type="match status" value="1"/>
</dbReference>
<dbReference type="NCBIfam" id="TIGR00686">
    <property type="entry name" value="phnA"/>
    <property type="match status" value="1"/>
</dbReference>
<dbReference type="Gene3D" id="2.30.30.40">
    <property type="entry name" value="SH3 Domains"/>
    <property type="match status" value="1"/>
</dbReference>
<dbReference type="InterPro" id="IPR013988">
    <property type="entry name" value="YjdM_C"/>
</dbReference>
<dbReference type="Gene3D" id="2.20.25.10">
    <property type="match status" value="1"/>
</dbReference>
<organism evidence="4 5">
    <name type="scientific">Aliivibrio wodanis</name>
    <dbReference type="NCBI Taxonomy" id="80852"/>
    <lineage>
        <taxon>Bacteria</taxon>
        <taxon>Pseudomonadati</taxon>
        <taxon>Pseudomonadota</taxon>
        <taxon>Gammaproteobacteria</taxon>
        <taxon>Vibrionales</taxon>
        <taxon>Vibrionaceae</taxon>
        <taxon>Aliivibrio</taxon>
    </lineage>
</organism>
<dbReference type="HOGENOM" id="CLU_134486_0_1_6"/>
<dbReference type="Proteomes" id="UP000032427">
    <property type="component" value="Chromosome 1"/>
</dbReference>
<comment type="similarity">
    <text evidence="1">Belongs to the YjdM family.</text>
</comment>
<accession>A0A090IKS3</accession>